<reference evidence="6" key="1">
    <citation type="submission" date="2021-01" db="EMBL/GenBank/DDBJ databases">
        <title>Description of Breznakiella homolactica.</title>
        <authorList>
            <person name="Song Y."/>
            <person name="Brune A."/>
        </authorList>
    </citation>
    <scope>NUCLEOTIDE SEQUENCE</scope>
    <source>
        <strain evidence="6">RmG30</strain>
    </source>
</reference>
<dbReference type="GO" id="GO:0043190">
    <property type="term" value="C:ATP-binding cassette (ABC) transporter complex"/>
    <property type="evidence" value="ECO:0007669"/>
    <property type="project" value="InterPro"/>
</dbReference>
<keyword evidence="3 4" id="KW-0732">Signal</keyword>
<dbReference type="Gene3D" id="3.10.105.10">
    <property type="entry name" value="Dipeptide-binding Protein, Domain 3"/>
    <property type="match status" value="1"/>
</dbReference>
<dbReference type="Proteomes" id="UP000595917">
    <property type="component" value="Chromosome"/>
</dbReference>
<keyword evidence="7" id="KW-1185">Reference proteome</keyword>
<dbReference type="InterPro" id="IPR039424">
    <property type="entry name" value="SBP_5"/>
</dbReference>
<gene>
    <name evidence="6" type="ORF">JFL75_14350</name>
</gene>
<dbReference type="PIRSF" id="PIRSF002741">
    <property type="entry name" value="MppA"/>
    <property type="match status" value="1"/>
</dbReference>
<dbReference type="GO" id="GO:0030288">
    <property type="term" value="C:outer membrane-bounded periplasmic space"/>
    <property type="evidence" value="ECO:0007669"/>
    <property type="project" value="UniProtKB-ARBA"/>
</dbReference>
<feature type="domain" description="Solute-binding protein family 5" evidence="5">
    <location>
        <begin position="88"/>
        <end position="434"/>
    </location>
</feature>
<protein>
    <submittedName>
        <fullName evidence="6">ABC transporter substrate-binding protein</fullName>
    </submittedName>
</protein>
<accession>A0A7T7XKJ1</accession>
<feature type="signal peptide" evidence="4">
    <location>
        <begin position="1"/>
        <end position="19"/>
    </location>
</feature>
<comment type="similarity">
    <text evidence="1">Belongs to the bacterial solute-binding protein 5 family.</text>
</comment>
<dbReference type="PANTHER" id="PTHR30290:SF9">
    <property type="entry name" value="OLIGOPEPTIDE-BINDING PROTEIN APPA"/>
    <property type="match status" value="1"/>
</dbReference>
<evidence type="ECO:0000256" key="2">
    <source>
        <dbReference type="ARBA" id="ARBA00022448"/>
    </source>
</evidence>
<dbReference type="CDD" id="cd00995">
    <property type="entry name" value="PBP2_NikA_DppA_OppA_like"/>
    <property type="match status" value="1"/>
</dbReference>
<evidence type="ECO:0000256" key="4">
    <source>
        <dbReference type="SAM" id="SignalP"/>
    </source>
</evidence>
<dbReference type="Gene3D" id="3.40.190.10">
    <property type="entry name" value="Periplasmic binding protein-like II"/>
    <property type="match status" value="1"/>
</dbReference>
<dbReference type="PANTHER" id="PTHR30290">
    <property type="entry name" value="PERIPLASMIC BINDING COMPONENT OF ABC TRANSPORTER"/>
    <property type="match status" value="1"/>
</dbReference>
<dbReference type="GO" id="GO:1904680">
    <property type="term" value="F:peptide transmembrane transporter activity"/>
    <property type="evidence" value="ECO:0007669"/>
    <property type="project" value="TreeGrafter"/>
</dbReference>
<dbReference type="PROSITE" id="PS51257">
    <property type="entry name" value="PROKAR_LIPOPROTEIN"/>
    <property type="match status" value="1"/>
</dbReference>
<feature type="chain" id="PRO_5031327002" evidence="4">
    <location>
        <begin position="20"/>
        <end position="529"/>
    </location>
</feature>
<keyword evidence="2" id="KW-0813">Transport</keyword>
<evidence type="ECO:0000256" key="1">
    <source>
        <dbReference type="ARBA" id="ARBA00005695"/>
    </source>
</evidence>
<name>A0A7T7XKJ1_9SPIR</name>
<dbReference type="SUPFAM" id="SSF53850">
    <property type="entry name" value="Periplasmic binding protein-like II"/>
    <property type="match status" value="1"/>
</dbReference>
<dbReference type="GO" id="GO:0015833">
    <property type="term" value="P:peptide transport"/>
    <property type="evidence" value="ECO:0007669"/>
    <property type="project" value="TreeGrafter"/>
</dbReference>
<proteinExistence type="inferred from homology"/>
<evidence type="ECO:0000259" key="5">
    <source>
        <dbReference type="Pfam" id="PF00496"/>
    </source>
</evidence>
<organism evidence="6 7">
    <name type="scientific">Breznakiella homolactica</name>
    <dbReference type="NCBI Taxonomy" id="2798577"/>
    <lineage>
        <taxon>Bacteria</taxon>
        <taxon>Pseudomonadati</taxon>
        <taxon>Spirochaetota</taxon>
        <taxon>Spirochaetia</taxon>
        <taxon>Spirochaetales</taxon>
        <taxon>Breznakiellaceae</taxon>
        <taxon>Breznakiella</taxon>
    </lineage>
</organism>
<dbReference type="InterPro" id="IPR000914">
    <property type="entry name" value="SBP_5_dom"/>
</dbReference>
<evidence type="ECO:0000313" key="7">
    <source>
        <dbReference type="Proteomes" id="UP000595917"/>
    </source>
</evidence>
<dbReference type="KEGG" id="bhc:JFL75_14350"/>
<dbReference type="Pfam" id="PF00496">
    <property type="entry name" value="SBP_bac_5"/>
    <property type="match status" value="1"/>
</dbReference>
<sequence length="529" mass="58128">MKRSVWFFPAVILAGMLLAGCGSGEKSGTAAGTSGAAKRDVISHLRVGINADVADLAPYSAGGNGRNSIMFALYEYLGSLESVGGELKGQIMKDYVTKDGSVYDITIYDYVKDTAGNHLTADDIIFSFNKAKEKGNNTNTRRIVRIEKTGDYSVRLEIDANYVGGFTAVLGAVPIVSRKAYEASSNEMAANPVGTSPYRVSSFIPGSSVTLERTDSYWQTDESLRTVYATANPVKITYTTIKEAAQMAIALETGNIDLGLSLDAMEATRFMAGGNSSKGFTVFQEITNIGNQVYLSGDPKGPFYSNPDLRRAVLYAIDKQGIVDAVLRGYGVIEYTFGAESFGDFQPQWKNEDYFNYNPEKAKQFLASAGYSGNSLRIMTDNTAQRNRVAQIIQGYLQQVGIKSEILQYDSALFNSYKTKPSEWDLCLDNTGASDYVVSVWRSKFDARQYQLGSTNGWKDDTMQRLLETALSFDGHTPANVNAFHQYFKEQAYAMGLFNHTFFTVAVDNISGVKFDSKMFVICPAIEVF</sequence>
<dbReference type="EMBL" id="CP067089">
    <property type="protein sequence ID" value="QQO08115.1"/>
    <property type="molecule type" value="Genomic_DNA"/>
</dbReference>
<dbReference type="InterPro" id="IPR030678">
    <property type="entry name" value="Peptide/Ni-bd"/>
</dbReference>
<dbReference type="AlphaFoldDB" id="A0A7T7XKJ1"/>
<dbReference type="RefSeq" id="WP_215625421.1">
    <property type="nucleotide sequence ID" value="NZ_CP067089.2"/>
</dbReference>
<evidence type="ECO:0000313" key="6">
    <source>
        <dbReference type="EMBL" id="QQO08115.1"/>
    </source>
</evidence>
<evidence type="ECO:0000256" key="3">
    <source>
        <dbReference type="ARBA" id="ARBA00022729"/>
    </source>
</evidence>